<proteinExistence type="predicted"/>
<evidence type="ECO:0008006" key="3">
    <source>
        <dbReference type="Google" id="ProtNLM"/>
    </source>
</evidence>
<name>A0ABQ2F8R9_9MICO</name>
<organism evidence="1 2">
    <name type="scientific">Ornithinimicrobium pekingense</name>
    <dbReference type="NCBI Taxonomy" id="384677"/>
    <lineage>
        <taxon>Bacteria</taxon>
        <taxon>Bacillati</taxon>
        <taxon>Actinomycetota</taxon>
        <taxon>Actinomycetes</taxon>
        <taxon>Micrococcales</taxon>
        <taxon>Ornithinimicrobiaceae</taxon>
        <taxon>Ornithinimicrobium</taxon>
    </lineage>
</organism>
<gene>
    <name evidence="1" type="ORF">GCM10011509_21840</name>
</gene>
<dbReference type="EMBL" id="BMLB01000004">
    <property type="protein sequence ID" value="GGK72935.1"/>
    <property type="molecule type" value="Genomic_DNA"/>
</dbReference>
<comment type="caution">
    <text evidence="1">The sequence shown here is derived from an EMBL/GenBank/DDBJ whole genome shotgun (WGS) entry which is preliminary data.</text>
</comment>
<keyword evidence="2" id="KW-1185">Reference proteome</keyword>
<dbReference type="PANTHER" id="PTHR38479:SF2">
    <property type="entry name" value="WINGED HELIX DNA-BINDING DOMAIN-CONTAINING PROTEIN"/>
    <property type="match status" value="1"/>
</dbReference>
<sequence length="385" mass="41958">MTWEQLAAATLARQFPDDLARGGGPEDVAQALDRIGPVQSQTARSPYLALAARRSGVTYEAVGTTYEDAAIVRGSTLRGTVHTNTPSDHVLLEVATRLGQRTLWARSLRLDRTTLEQVWEATETYAREEWRTPAELHTHLRSWLDEHDPGHGARLDDTAGRYLGFGHGGLLRRPLRGGWEGQGAPGYRAARAVLGDAAARDAALADPHTALVALVRRHLACHGPASRRDLAWWSGVGLRAVDAALAGIPGLVTSVAPDGQEVHDLPGMPSGAGAHPAEVVPGVRLLPEFDALLCAYDPPARTRFVDPEHYRVLWTQENGLLRSPLLVDGRLTGHWRAEGSGRRRTCVVTWFAGTRRPRKAEVEEQMARVATAYPVTWTGLEVVRA</sequence>
<dbReference type="Pfam" id="PF06224">
    <property type="entry name" value="AlkZ-like"/>
    <property type="match status" value="1"/>
</dbReference>
<dbReference type="Proteomes" id="UP000662111">
    <property type="component" value="Unassembled WGS sequence"/>
</dbReference>
<dbReference type="PANTHER" id="PTHR38479">
    <property type="entry name" value="LMO0824 PROTEIN"/>
    <property type="match status" value="1"/>
</dbReference>
<reference evidence="2" key="1">
    <citation type="journal article" date="2019" name="Int. J. Syst. Evol. Microbiol.">
        <title>The Global Catalogue of Microorganisms (GCM) 10K type strain sequencing project: providing services to taxonomists for standard genome sequencing and annotation.</title>
        <authorList>
            <consortium name="The Broad Institute Genomics Platform"/>
            <consortium name="The Broad Institute Genome Sequencing Center for Infectious Disease"/>
            <person name="Wu L."/>
            <person name="Ma J."/>
        </authorList>
    </citation>
    <scope>NUCLEOTIDE SEQUENCE [LARGE SCALE GENOMIC DNA]</scope>
    <source>
        <strain evidence="2">CGMCC 1.5362</strain>
    </source>
</reference>
<evidence type="ECO:0000313" key="1">
    <source>
        <dbReference type="EMBL" id="GGK72935.1"/>
    </source>
</evidence>
<accession>A0ABQ2F8R9</accession>
<protein>
    <recommendedName>
        <fullName evidence="3">Winged helix DNA-binding domain-containing protein</fullName>
    </recommendedName>
</protein>
<evidence type="ECO:0000313" key="2">
    <source>
        <dbReference type="Proteomes" id="UP000662111"/>
    </source>
</evidence>
<dbReference type="InterPro" id="IPR009351">
    <property type="entry name" value="AlkZ-like"/>
</dbReference>